<evidence type="ECO:0000256" key="13">
    <source>
        <dbReference type="SAM" id="MobiDB-lite"/>
    </source>
</evidence>
<proteinExistence type="inferred from homology"/>
<evidence type="ECO:0000256" key="1">
    <source>
        <dbReference type="ARBA" id="ARBA00004651"/>
    </source>
</evidence>
<feature type="domain" description="FAD-binding FR-type" evidence="15">
    <location>
        <begin position="315"/>
        <end position="437"/>
    </location>
</feature>
<keyword evidence="10" id="KW-0406">Ion transport</keyword>
<accession>A0A8H6NN22</accession>
<evidence type="ECO:0000256" key="3">
    <source>
        <dbReference type="ARBA" id="ARBA00012668"/>
    </source>
</evidence>
<evidence type="ECO:0000313" key="17">
    <source>
        <dbReference type="Proteomes" id="UP000639643"/>
    </source>
</evidence>
<dbReference type="InterPro" id="IPR051410">
    <property type="entry name" value="Ferric/Cupric_Reductase"/>
</dbReference>
<feature type="transmembrane region" description="Helical" evidence="14">
    <location>
        <begin position="307"/>
        <end position="329"/>
    </location>
</feature>
<dbReference type="InterPro" id="IPR013130">
    <property type="entry name" value="Fe3_Rdtase_TM_dom"/>
</dbReference>
<organism evidence="16 17">
    <name type="scientific">Colletotrichum musicola</name>
    <dbReference type="NCBI Taxonomy" id="2175873"/>
    <lineage>
        <taxon>Eukaryota</taxon>
        <taxon>Fungi</taxon>
        <taxon>Dikarya</taxon>
        <taxon>Ascomycota</taxon>
        <taxon>Pezizomycotina</taxon>
        <taxon>Sordariomycetes</taxon>
        <taxon>Hypocreomycetidae</taxon>
        <taxon>Glomerellales</taxon>
        <taxon>Glomerellaceae</taxon>
        <taxon>Colletotrichum</taxon>
        <taxon>Colletotrichum orchidearum species complex</taxon>
    </lineage>
</organism>
<dbReference type="Pfam" id="PF08030">
    <property type="entry name" value="NAD_binding_6"/>
    <property type="match status" value="1"/>
</dbReference>
<keyword evidence="7" id="KW-0249">Electron transport</keyword>
<evidence type="ECO:0000256" key="6">
    <source>
        <dbReference type="ARBA" id="ARBA00022692"/>
    </source>
</evidence>
<evidence type="ECO:0000259" key="15">
    <source>
        <dbReference type="PROSITE" id="PS51384"/>
    </source>
</evidence>
<evidence type="ECO:0000256" key="4">
    <source>
        <dbReference type="ARBA" id="ARBA00022448"/>
    </source>
</evidence>
<gene>
    <name evidence="16" type="ORF">CMUS01_04179</name>
</gene>
<dbReference type="GO" id="GO:0005886">
    <property type="term" value="C:plasma membrane"/>
    <property type="evidence" value="ECO:0007669"/>
    <property type="project" value="UniProtKB-SubCell"/>
</dbReference>
<evidence type="ECO:0000256" key="9">
    <source>
        <dbReference type="ARBA" id="ARBA00023002"/>
    </source>
</evidence>
<dbReference type="InterPro" id="IPR039261">
    <property type="entry name" value="FNR_nucleotide-bd"/>
</dbReference>
<keyword evidence="5" id="KW-1003">Cell membrane</keyword>
<keyword evidence="8 14" id="KW-1133">Transmembrane helix</keyword>
<evidence type="ECO:0000256" key="12">
    <source>
        <dbReference type="ARBA" id="ARBA00048483"/>
    </source>
</evidence>
<feature type="transmembrane region" description="Helical" evidence="14">
    <location>
        <begin position="138"/>
        <end position="157"/>
    </location>
</feature>
<dbReference type="EMBL" id="WIGM01000110">
    <property type="protein sequence ID" value="KAF6839672.1"/>
    <property type="molecule type" value="Genomic_DNA"/>
</dbReference>
<feature type="transmembrane region" description="Helical" evidence="14">
    <location>
        <begin position="283"/>
        <end position="301"/>
    </location>
</feature>
<dbReference type="GO" id="GO:0006826">
    <property type="term" value="P:iron ion transport"/>
    <property type="evidence" value="ECO:0007669"/>
    <property type="project" value="TreeGrafter"/>
</dbReference>
<comment type="caution">
    <text evidence="16">The sequence shown here is derived from an EMBL/GenBank/DDBJ whole genome shotgun (WGS) entry which is preliminary data.</text>
</comment>
<dbReference type="SUPFAM" id="SSF63380">
    <property type="entry name" value="Riboflavin synthase domain-like"/>
    <property type="match status" value="1"/>
</dbReference>
<dbReference type="PANTHER" id="PTHR32361">
    <property type="entry name" value="FERRIC/CUPRIC REDUCTASE TRANSMEMBRANE COMPONENT"/>
    <property type="match status" value="1"/>
</dbReference>
<evidence type="ECO:0000256" key="8">
    <source>
        <dbReference type="ARBA" id="ARBA00022989"/>
    </source>
</evidence>
<evidence type="ECO:0000256" key="5">
    <source>
        <dbReference type="ARBA" id="ARBA00022475"/>
    </source>
</evidence>
<keyword evidence="9" id="KW-0560">Oxidoreductase</keyword>
<dbReference type="PROSITE" id="PS51384">
    <property type="entry name" value="FAD_FR"/>
    <property type="match status" value="1"/>
</dbReference>
<feature type="transmembrane region" description="Helical" evidence="14">
    <location>
        <begin position="253"/>
        <end position="271"/>
    </location>
</feature>
<dbReference type="SFLD" id="SFLDG01168">
    <property type="entry name" value="Ferric_reductase_subgroup_(FRE"/>
    <property type="match status" value="1"/>
</dbReference>
<keyword evidence="6 14" id="KW-0812">Transmembrane</keyword>
<evidence type="ECO:0000256" key="2">
    <source>
        <dbReference type="ARBA" id="ARBA00006278"/>
    </source>
</evidence>
<evidence type="ECO:0000256" key="11">
    <source>
        <dbReference type="ARBA" id="ARBA00023136"/>
    </source>
</evidence>
<dbReference type="SFLD" id="SFLDS00052">
    <property type="entry name" value="Ferric_Reductase_Domain"/>
    <property type="match status" value="1"/>
</dbReference>
<keyword evidence="17" id="KW-1185">Reference proteome</keyword>
<name>A0A8H6NN22_9PEZI</name>
<evidence type="ECO:0000313" key="16">
    <source>
        <dbReference type="EMBL" id="KAF6839672.1"/>
    </source>
</evidence>
<dbReference type="Pfam" id="PF08022">
    <property type="entry name" value="FAD_binding_8"/>
    <property type="match status" value="1"/>
</dbReference>
<dbReference type="InterPro" id="IPR017938">
    <property type="entry name" value="Riboflavin_synthase-like_b-brl"/>
</dbReference>
<dbReference type="GO" id="GO:0052851">
    <property type="term" value="F:ferric-chelate reductase (NADPH) activity"/>
    <property type="evidence" value="ECO:0007669"/>
    <property type="project" value="UniProtKB-EC"/>
</dbReference>
<dbReference type="Proteomes" id="UP000639643">
    <property type="component" value="Unassembled WGS sequence"/>
</dbReference>
<keyword evidence="11 14" id="KW-0472">Membrane</keyword>
<dbReference type="CDD" id="cd06186">
    <property type="entry name" value="NOX_Duox_like_FAD_NADP"/>
    <property type="match status" value="1"/>
</dbReference>
<dbReference type="InterPro" id="IPR013112">
    <property type="entry name" value="FAD-bd_8"/>
</dbReference>
<dbReference type="AlphaFoldDB" id="A0A8H6NN22"/>
<sequence>AARVRCISLIHFSEIPIIWVLKQRIDRSTLLTIMSLPWLDQPVMLHSSRDPGMCSMTPEQCAYKTQYWVFWYEADHRYGLPTTAFFLTAIILAALCHFSTVYAPGSLRRNPLWLRLVSLGRFISYKSWRLGGWNSQSLAAYALGAVGAIFFLAMTLGPQPYYWPNTREVSFGNSPPIATRAGYMALACMPFLFVLGAKANPISTLTGISHEKLNIWHNWVAWAMFVLALVHTFPFIVFHQWKGDLVKSWNDGGTWVTGVIALLAQAWLTFMSIRRIRDRFYEFFKATHFVAAAVFFVFFFIHCDFRLTSWDYFIATAVLYTLCWVYSLSKTYMEHGVKKATLSLVTPTSMMVVIETDGRWSPGQHVYLRFLTCGLHALTAHPFTISSVPQRGGRNEMVFYVQPRRGLTGRLAKLAQKQPGATVSVLIDGPYGGVTGRWFQGFDRVLVVAGGAGAGYSLSMIEHVLQSAATGSSNTELQVVVASRDRGFREWYLQALEHIVERQDKAEEANRTSISVHIHDTSLSEKHLAESPVNENGKEVSKQPAAVTNKSETDPVDFISTRNVSGRPDLQSIARGVVSKPGTVGMVVCGPSSMVFELKQCAALAQKDIVMGKGSAKEVWFYDESFT</sequence>
<dbReference type="SUPFAM" id="SSF52343">
    <property type="entry name" value="Ferredoxin reductase-like, C-terminal NADP-linked domain"/>
    <property type="match status" value="1"/>
</dbReference>
<evidence type="ECO:0000256" key="14">
    <source>
        <dbReference type="SAM" id="Phobius"/>
    </source>
</evidence>
<protein>
    <recommendedName>
        <fullName evidence="3">ferric-chelate reductase (NADPH)</fullName>
        <ecNumber evidence="3">1.16.1.9</ecNumber>
    </recommendedName>
</protein>
<dbReference type="OrthoDB" id="17725at2759"/>
<dbReference type="InterPro" id="IPR017927">
    <property type="entry name" value="FAD-bd_FR_type"/>
</dbReference>
<reference evidence="16" key="1">
    <citation type="journal article" date="2020" name="Phytopathology">
        <title>Genome Sequence Resources of Colletotrichum truncatum, C. plurivorum, C. musicola, and C. sojae: Four Species Pathogenic to Soybean (Glycine max).</title>
        <authorList>
            <person name="Rogerio F."/>
            <person name="Boufleur T.R."/>
            <person name="Ciampi-Guillardi M."/>
            <person name="Sukno S.A."/>
            <person name="Thon M.R."/>
            <person name="Massola Junior N.S."/>
            <person name="Baroncelli R."/>
        </authorList>
    </citation>
    <scope>NUCLEOTIDE SEQUENCE</scope>
    <source>
        <strain evidence="16">LFN0074</strain>
    </source>
</reference>
<dbReference type="GO" id="GO:0015677">
    <property type="term" value="P:copper ion import"/>
    <property type="evidence" value="ECO:0007669"/>
    <property type="project" value="TreeGrafter"/>
</dbReference>
<feature type="transmembrane region" description="Helical" evidence="14">
    <location>
        <begin position="219"/>
        <end position="241"/>
    </location>
</feature>
<feature type="transmembrane region" description="Helical" evidence="14">
    <location>
        <begin position="84"/>
        <end position="105"/>
    </location>
</feature>
<evidence type="ECO:0000256" key="10">
    <source>
        <dbReference type="ARBA" id="ARBA00023065"/>
    </source>
</evidence>
<comment type="subcellular location">
    <subcellularLocation>
        <location evidence="1">Cell membrane</location>
        <topology evidence="1">Multi-pass membrane protein</topology>
    </subcellularLocation>
</comment>
<comment type="similarity">
    <text evidence="2">Belongs to the ferric reductase (FRE) family.</text>
</comment>
<feature type="transmembrane region" description="Helical" evidence="14">
    <location>
        <begin position="177"/>
        <end position="198"/>
    </location>
</feature>
<keyword evidence="4" id="KW-0813">Transport</keyword>
<evidence type="ECO:0000256" key="7">
    <source>
        <dbReference type="ARBA" id="ARBA00022982"/>
    </source>
</evidence>
<dbReference type="InterPro" id="IPR013121">
    <property type="entry name" value="Fe_red_NAD-bd_6"/>
</dbReference>
<comment type="catalytic activity">
    <reaction evidence="12">
        <text>2 a Fe(II)-siderophore + NADP(+) + H(+) = 2 a Fe(III)-siderophore + NADPH</text>
        <dbReference type="Rhea" id="RHEA:28795"/>
        <dbReference type="Rhea" id="RHEA-COMP:11342"/>
        <dbReference type="Rhea" id="RHEA-COMP:11344"/>
        <dbReference type="ChEBI" id="CHEBI:15378"/>
        <dbReference type="ChEBI" id="CHEBI:29033"/>
        <dbReference type="ChEBI" id="CHEBI:29034"/>
        <dbReference type="ChEBI" id="CHEBI:57783"/>
        <dbReference type="ChEBI" id="CHEBI:58349"/>
        <dbReference type="EC" id="1.16.1.9"/>
    </reaction>
</comment>
<dbReference type="EC" id="1.16.1.9" evidence="3"/>
<feature type="region of interest" description="Disordered" evidence="13">
    <location>
        <begin position="531"/>
        <end position="551"/>
    </location>
</feature>
<dbReference type="Pfam" id="PF01794">
    <property type="entry name" value="Ferric_reduct"/>
    <property type="match status" value="1"/>
</dbReference>
<dbReference type="GO" id="GO:0006879">
    <property type="term" value="P:intracellular iron ion homeostasis"/>
    <property type="evidence" value="ECO:0007669"/>
    <property type="project" value="TreeGrafter"/>
</dbReference>
<dbReference type="Gene3D" id="3.40.50.80">
    <property type="entry name" value="Nucleotide-binding domain of ferredoxin-NADP reductase (FNR) module"/>
    <property type="match status" value="1"/>
</dbReference>
<feature type="non-terminal residue" evidence="16">
    <location>
        <position position="1"/>
    </location>
</feature>